<sequence length="421" mass="46454">MNVSTDGFTAHKGDEVCRPTDWVDILKFIFFNFILHAVTVKLYPGSSTVQRCLDIFTGVCLPLLGASRAILSIYRFPCGEPGDLKAALRAGAVCMVQESEDAYPEPGATYRHIRYIMEPGMAEVNKAVSQDADRAVEIKEIYPALTKINGQHPVKRLGHRYLFPNFVSSWTASDERGNRRTRRRDPSTAESTGSHPMRLDSNVSKPSYYSKLYNRTIGKISQSIHGMTCSLETCQSHHPAELSKRPELASNYNVTAYLAGIGQIFYGSYQLYSLSSAQLNCEFRSWWILIRDHTIPNHVVDKSISSSFRAWLPSNDPSIVSRYSNAPASVESQNLVSAQPSTKPGEEVQSSRTSMGNGRGSGNRLLLGGAVGIVYGGFDTIPTGTRVIVAELSLHSNTTRGSSTTLDYGLDDAWKERHQTG</sequence>
<dbReference type="InParanoid" id="A0A3N4K8I7"/>
<dbReference type="EMBL" id="ML119214">
    <property type="protein sequence ID" value="RPB06840.1"/>
    <property type="molecule type" value="Genomic_DNA"/>
</dbReference>
<dbReference type="AlphaFoldDB" id="A0A3N4K8I7"/>
<protein>
    <submittedName>
        <fullName evidence="2">Uncharacterized protein</fullName>
    </submittedName>
</protein>
<dbReference type="Proteomes" id="UP000277580">
    <property type="component" value="Unassembled WGS sequence"/>
</dbReference>
<feature type="compositionally biased region" description="Low complexity" evidence="1">
    <location>
        <begin position="350"/>
        <end position="360"/>
    </location>
</feature>
<dbReference type="OrthoDB" id="5406607at2759"/>
<accession>A0A3N4K8I7</accession>
<keyword evidence="3" id="KW-1185">Reference proteome</keyword>
<evidence type="ECO:0000313" key="3">
    <source>
        <dbReference type="Proteomes" id="UP000277580"/>
    </source>
</evidence>
<reference evidence="2 3" key="1">
    <citation type="journal article" date="2018" name="Nat. Ecol. Evol.">
        <title>Pezizomycetes genomes reveal the molecular basis of ectomycorrhizal truffle lifestyle.</title>
        <authorList>
            <person name="Murat C."/>
            <person name="Payen T."/>
            <person name="Noel B."/>
            <person name="Kuo A."/>
            <person name="Morin E."/>
            <person name="Chen J."/>
            <person name="Kohler A."/>
            <person name="Krizsan K."/>
            <person name="Balestrini R."/>
            <person name="Da Silva C."/>
            <person name="Montanini B."/>
            <person name="Hainaut M."/>
            <person name="Levati E."/>
            <person name="Barry K.W."/>
            <person name="Belfiori B."/>
            <person name="Cichocki N."/>
            <person name="Clum A."/>
            <person name="Dockter R.B."/>
            <person name="Fauchery L."/>
            <person name="Guy J."/>
            <person name="Iotti M."/>
            <person name="Le Tacon F."/>
            <person name="Lindquist E.A."/>
            <person name="Lipzen A."/>
            <person name="Malagnac F."/>
            <person name="Mello A."/>
            <person name="Molinier V."/>
            <person name="Miyauchi S."/>
            <person name="Poulain J."/>
            <person name="Riccioni C."/>
            <person name="Rubini A."/>
            <person name="Sitrit Y."/>
            <person name="Splivallo R."/>
            <person name="Traeger S."/>
            <person name="Wang M."/>
            <person name="Zifcakova L."/>
            <person name="Wipf D."/>
            <person name="Zambonelli A."/>
            <person name="Paolocci F."/>
            <person name="Nowrousian M."/>
            <person name="Ottonello S."/>
            <person name="Baldrian P."/>
            <person name="Spatafora J.W."/>
            <person name="Henrissat B."/>
            <person name="Nagy L.G."/>
            <person name="Aury J.M."/>
            <person name="Wincker P."/>
            <person name="Grigoriev I.V."/>
            <person name="Bonfante P."/>
            <person name="Martin F.M."/>
        </authorList>
    </citation>
    <scope>NUCLEOTIDE SEQUENCE [LARGE SCALE GENOMIC DNA]</scope>
    <source>
        <strain evidence="2 3">CCBAS932</strain>
    </source>
</reference>
<organism evidence="2 3">
    <name type="scientific">Morchella conica CCBAS932</name>
    <dbReference type="NCBI Taxonomy" id="1392247"/>
    <lineage>
        <taxon>Eukaryota</taxon>
        <taxon>Fungi</taxon>
        <taxon>Dikarya</taxon>
        <taxon>Ascomycota</taxon>
        <taxon>Pezizomycotina</taxon>
        <taxon>Pezizomycetes</taxon>
        <taxon>Pezizales</taxon>
        <taxon>Morchellaceae</taxon>
        <taxon>Morchella</taxon>
    </lineage>
</organism>
<evidence type="ECO:0000313" key="2">
    <source>
        <dbReference type="EMBL" id="RPB06840.1"/>
    </source>
</evidence>
<evidence type="ECO:0000256" key="1">
    <source>
        <dbReference type="SAM" id="MobiDB-lite"/>
    </source>
</evidence>
<proteinExistence type="predicted"/>
<gene>
    <name evidence="2" type="ORF">P167DRAFT_579965</name>
</gene>
<feature type="region of interest" description="Disordered" evidence="1">
    <location>
        <begin position="335"/>
        <end position="360"/>
    </location>
</feature>
<name>A0A3N4K8I7_9PEZI</name>
<feature type="region of interest" description="Disordered" evidence="1">
    <location>
        <begin position="173"/>
        <end position="203"/>
    </location>
</feature>